<dbReference type="STRING" id="1423729.FC80_GL000052"/>
<dbReference type="EMBL" id="AYZE01000001">
    <property type="protein sequence ID" value="KRM92963.1"/>
    <property type="molecule type" value="Genomic_DNA"/>
</dbReference>
<dbReference type="InterPro" id="IPR013321">
    <property type="entry name" value="Arc_rbn_hlx_hlx"/>
</dbReference>
<dbReference type="PATRIC" id="fig|1423729.3.peg.54"/>
<protein>
    <submittedName>
        <fullName evidence="1">Uncharacterized protein</fullName>
    </submittedName>
</protein>
<dbReference type="AlphaFoldDB" id="A0A0R2D0F2"/>
<dbReference type="OrthoDB" id="2166423at2"/>
<reference evidence="1 2" key="1">
    <citation type="journal article" date="2015" name="Genome Announc.">
        <title>Expanding the biotechnology potential of lactobacilli through comparative genomics of 213 strains and associated genera.</title>
        <authorList>
            <person name="Sun Z."/>
            <person name="Harris H.M."/>
            <person name="McCann A."/>
            <person name="Guo C."/>
            <person name="Argimon S."/>
            <person name="Zhang W."/>
            <person name="Yang X."/>
            <person name="Jeffery I.B."/>
            <person name="Cooney J.C."/>
            <person name="Kagawa T.F."/>
            <person name="Liu W."/>
            <person name="Song Y."/>
            <person name="Salvetti E."/>
            <person name="Wrobel A."/>
            <person name="Rasinkangas P."/>
            <person name="Parkhill J."/>
            <person name="Rea M.C."/>
            <person name="O'Sullivan O."/>
            <person name="Ritari J."/>
            <person name="Douillard F.P."/>
            <person name="Paul Ross R."/>
            <person name="Yang R."/>
            <person name="Briner A.E."/>
            <person name="Felis G.E."/>
            <person name="de Vos W.M."/>
            <person name="Barrangou R."/>
            <person name="Klaenhammer T.R."/>
            <person name="Caufield P.W."/>
            <person name="Cui Y."/>
            <person name="Zhang H."/>
            <person name="O'Toole P.W."/>
        </authorList>
    </citation>
    <scope>NUCLEOTIDE SEQUENCE [LARGE SCALE GENOMIC DNA]</scope>
    <source>
        <strain evidence="1 2">DSM 21116</strain>
    </source>
</reference>
<dbReference type="Gene3D" id="1.10.1220.10">
    <property type="entry name" value="Met repressor-like"/>
    <property type="match status" value="1"/>
</dbReference>
<dbReference type="Proteomes" id="UP000051131">
    <property type="component" value="Unassembled WGS sequence"/>
</dbReference>
<name>A0A0R2D0F2_9LACO</name>
<dbReference type="GO" id="GO:0006355">
    <property type="term" value="P:regulation of DNA-templated transcription"/>
    <property type="evidence" value="ECO:0007669"/>
    <property type="project" value="InterPro"/>
</dbReference>
<proteinExistence type="predicted"/>
<dbReference type="RefSeq" id="WP_057828146.1">
    <property type="nucleotide sequence ID" value="NZ_AYZE01000001.1"/>
</dbReference>
<keyword evidence="2" id="KW-1185">Reference proteome</keyword>
<accession>A0A0R2D0F2</accession>
<organism evidence="1 2">
    <name type="scientific">Liquorilactobacillus cacaonum DSM 21116</name>
    <dbReference type="NCBI Taxonomy" id="1423729"/>
    <lineage>
        <taxon>Bacteria</taxon>
        <taxon>Bacillati</taxon>
        <taxon>Bacillota</taxon>
        <taxon>Bacilli</taxon>
        <taxon>Lactobacillales</taxon>
        <taxon>Lactobacillaceae</taxon>
        <taxon>Liquorilactobacillus</taxon>
    </lineage>
</organism>
<evidence type="ECO:0000313" key="2">
    <source>
        <dbReference type="Proteomes" id="UP000051131"/>
    </source>
</evidence>
<comment type="caution">
    <text evidence="1">The sequence shown here is derived from an EMBL/GenBank/DDBJ whole genome shotgun (WGS) entry which is preliminary data.</text>
</comment>
<sequence>MAYHFESMAEKINNDSSERISIYCDYYSINQQELEKDNMVAEYVEAHRHILDELINGYKEMGPLNKKICDEFIGCDCETEYENKDRGVI</sequence>
<gene>
    <name evidence="1" type="ORF">FC80_GL000052</name>
</gene>
<evidence type="ECO:0000313" key="1">
    <source>
        <dbReference type="EMBL" id="KRM92963.1"/>
    </source>
</evidence>